<name>A0A1T4QBJ9_9FUSO</name>
<gene>
    <name evidence="1" type="ORF">SAMN02745174_02259</name>
</gene>
<evidence type="ECO:0000313" key="2">
    <source>
        <dbReference type="Proteomes" id="UP000191153"/>
    </source>
</evidence>
<dbReference type="RefSeq" id="WP_268761760.1">
    <property type="nucleotide sequence ID" value="NZ_FUWX01000021.1"/>
</dbReference>
<proteinExistence type="predicted"/>
<sequence>MLKIYEELCDEIINLEVTEEEKGRIALLVGKAISRAGRINGK</sequence>
<dbReference type="STRING" id="180163.SAMN02745174_02259"/>
<keyword evidence="2" id="KW-1185">Reference proteome</keyword>
<dbReference type="Proteomes" id="UP000191153">
    <property type="component" value="Unassembled WGS sequence"/>
</dbReference>
<dbReference type="AlphaFoldDB" id="A0A1T4QBJ9"/>
<evidence type="ECO:0000313" key="1">
    <source>
        <dbReference type="EMBL" id="SKA01152.1"/>
    </source>
</evidence>
<accession>A0A1T4QBJ9</accession>
<protein>
    <submittedName>
        <fullName evidence="1">Uncharacterized protein</fullName>
    </submittedName>
</protein>
<reference evidence="1 2" key="1">
    <citation type="submission" date="2017-02" db="EMBL/GenBank/DDBJ databases">
        <authorList>
            <person name="Peterson S.W."/>
        </authorList>
    </citation>
    <scope>NUCLEOTIDE SEQUENCE [LARGE SCALE GENOMIC DNA]</scope>
    <source>
        <strain evidence="1 2">ATCC 700028</strain>
    </source>
</reference>
<organism evidence="1 2">
    <name type="scientific">Cetobacterium ceti</name>
    <dbReference type="NCBI Taxonomy" id="180163"/>
    <lineage>
        <taxon>Bacteria</taxon>
        <taxon>Fusobacteriati</taxon>
        <taxon>Fusobacteriota</taxon>
        <taxon>Fusobacteriia</taxon>
        <taxon>Fusobacteriales</taxon>
        <taxon>Fusobacteriaceae</taxon>
        <taxon>Cetobacterium</taxon>
    </lineage>
</organism>
<dbReference type="EMBL" id="FUWX01000021">
    <property type="protein sequence ID" value="SKA01152.1"/>
    <property type="molecule type" value="Genomic_DNA"/>
</dbReference>